<keyword evidence="2 4" id="KW-0863">Zinc-finger</keyword>
<keyword evidence="1" id="KW-0479">Metal-binding</keyword>
<evidence type="ECO:0000256" key="3">
    <source>
        <dbReference type="ARBA" id="ARBA00022833"/>
    </source>
</evidence>
<organism evidence="8 9">
    <name type="scientific">Caenorhabditis auriculariae</name>
    <dbReference type="NCBI Taxonomy" id="2777116"/>
    <lineage>
        <taxon>Eukaryota</taxon>
        <taxon>Metazoa</taxon>
        <taxon>Ecdysozoa</taxon>
        <taxon>Nematoda</taxon>
        <taxon>Chromadorea</taxon>
        <taxon>Rhabditida</taxon>
        <taxon>Rhabditina</taxon>
        <taxon>Rhabditomorpha</taxon>
        <taxon>Rhabditoidea</taxon>
        <taxon>Rhabditidae</taxon>
        <taxon>Peloderinae</taxon>
        <taxon>Caenorhabditis</taxon>
    </lineage>
</organism>
<accession>A0A8S1GUI8</accession>
<evidence type="ECO:0000256" key="5">
    <source>
        <dbReference type="SAM" id="Coils"/>
    </source>
</evidence>
<feature type="coiled-coil region" evidence="5">
    <location>
        <begin position="558"/>
        <end position="620"/>
    </location>
</feature>
<dbReference type="Proteomes" id="UP000835052">
    <property type="component" value="Unassembled WGS sequence"/>
</dbReference>
<feature type="coiled-coil region" evidence="5">
    <location>
        <begin position="646"/>
        <end position="687"/>
    </location>
</feature>
<dbReference type="GO" id="GO:0008270">
    <property type="term" value="F:zinc ion binding"/>
    <property type="evidence" value="ECO:0007669"/>
    <property type="project" value="UniProtKB-KW"/>
</dbReference>
<dbReference type="InterPro" id="IPR013083">
    <property type="entry name" value="Znf_RING/FYVE/PHD"/>
</dbReference>
<dbReference type="GO" id="GO:0004842">
    <property type="term" value="F:ubiquitin-protein transferase activity"/>
    <property type="evidence" value="ECO:0007669"/>
    <property type="project" value="TreeGrafter"/>
</dbReference>
<reference evidence="8" key="1">
    <citation type="submission" date="2020-10" db="EMBL/GenBank/DDBJ databases">
        <authorList>
            <person name="Kikuchi T."/>
        </authorList>
    </citation>
    <scope>NUCLEOTIDE SEQUENCE</scope>
    <source>
        <strain evidence="8">NKZ352</strain>
    </source>
</reference>
<dbReference type="PROSITE" id="PS50089">
    <property type="entry name" value="ZF_RING_2"/>
    <property type="match status" value="1"/>
</dbReference>
<name>A0A8S1GUI8_9PELO</name>
<feature type="compositionally biased region" description="Low complexity" evidence="6">
    <location>
        <begin position="519"/>
        <end position="528"/>
    </location>
</feature>
<proteinExistence type="predicted"/>
<dbReference type="OrthoDB" id="774873at2759"/>
<sequence length="828" mass="94812">MNDPPLLIDSLCVQGVNSPSKTMAVGSSGQLIFKKSGTELLYYDTQEHSITTMKLSRLDPLYDDCQIFDLAFCRNGQLIVCLQRPTTGEFFVCEGHIDTQENVVDISGKVHRTDIFASKGKNVILLEDEAGAVLASMPIRFHLNSRSCIELFHVSTFLTSGTGAKYIMNLQNVDNFTDSLSCPFISRNHLYLFPVADYSRFLLIPLSGTSCGKAQIRSTSGEIPSREFLNKTVQVYEDYALLYVNQSQFAKVDPCFYVLNLTNLRWSRTHLSLSSHYPNGKISLQKASENSVFLHGDCNLASCSLRTHLYLVNVETVSQMLSEKRYRSPSVSSMYCTMRPSTSESQKQSTKDAGNSVDETALSDFATSQNARSRLVAQRYRKKQLDNDHQLKKRYSASKNSVSSSTSNSWESDVGGNLKRSPSVGSVNWSADMVDQCAGSSLDEQLRMAIDWGFNQSEILAALKANNKENREEFPPFESPNVMLDLLNQVSGRTMAKLSIYQPLSDAQPHSSRRHDSPRSASVSRSSSFHLGTPKSTRESHDIVRLLSTLEREKERDRKEVESQFIILKNRINVLEIEKEGLVRDNKELRRIVDSTSELLQKEQEDKEKLLDDKAEYLKSFDKMTLQHLRSQQELHDQKELSEHRRKIYEEEQSKKEEQLQSLQLRSEELEKELERKSALLDEQTNITRRMEERTSQLQSVVLLENLTKKYEKLLEFMSLFAPNFEDVRTAHKELFATYPQMQDALQREREERQREKLEMQEMAERHMREYNRLVDKSIAECCICLSTKPSVVFMPCRHLVSCHDCHAEIKECPTCRAVIEDHINVYL</sequence>
<dbReference type="PANTHER" id="PTHR12183">
    <property type="entry name" value="MITOCHONDRIAL UBIQUITIN LIGASE ACTIVATOR OF NFKB 1"/>
    <property type="match status" value="1"/>
</dbReference>
<dbReference type="InterPro" id="IPR051652">
    <property type="entry name" value="MDM2_MDM4_MUL1"/>
</dbReference>
<evidence type="ECO:0000313" key="9">
    <source>
        <dbReference type="Proteomes" id="UP000835052"/>
    </source>
</evidence>
<feature type="coiled-coil region" evidence="5">
    <location>
        <begin position="739"/>
        <end position="770"/>
    </location>
</feature>
<evidence type="ECO:0000256" key="1">
    <source>
        <dbReference type="ARBA" id="ARBA00022723"/>
    </source>
</evidence>
<feature type="region of interest" description="Disordered" evidence="6">
    <location>
        <begin position="380"/>
        <end position="418"/>
    </location>
</feature>
<evidence type="ECO:0000259" key="7">
    <source>
        <dbReference type="PROSITE" id="PS50089"/>
    </source>
</evidence>
<feature type="compositionally biased region" description="Low complexity" evidence="6">
    <location>
        <begin position="397"/>
        <end position="412"/>
    </location>
</feature>
<feature type="compositionally biased region" description="Polar residues" evidence="6">
    <location>
        <begin position="332"/>
        <end position="353"/>
    </location>
</feature>
<feature type="region of interest" description="Disordered" evidence="6">
    <location>
        <begin position="503"/>
        <end position="537"/>
    </location>
</feature>
<gene>
    <name evidence="8" type="ORF">CAUJ_LOCUS2954</name>
</gene>
<feature type="domain" description="RING-type" evidence="7">
    <location>
        <begin position="782"/>
        <end position="817"/>
    </location>
</feature>
<dbReference type="GO" id="GO:0016567">
    <property type="term" value="P:protein ubiquitination"/>
    <property type="evidence" value="ECO:0007669"/>
    <property type="project" value="TreeGrafter"/>
</dbReference>
<evidence type="ECO:0000313" key="8">
    <source>
        <dbReference type="EMBL" id="CAD6187035.1"/>
    </source>
</evidence>
<evidence type="ECO:0000256" key="4">
    <source>
        <dbReference type="PROSITE-ProRule" id="PRU00175"/>
    </source>
</evidence>
<comment type="caution">
    <text evidence="8">The sequence shown here is derived from an EMBL/GenBank/DDBJ whole genome shotgun (WGS) entry which is preliminary data.</text>
</comment>
<keyword evidence="3" id="KW-0862">Zinc</keyword>
<dbReference type="InterPro" id="IPR001841">
    <property type="entry name" value="Znf_RING"/>
</dbReference>
<dbReference type="AlphaFoldDB" id="A0A8S1GUI8"/>
<dbReference type="Gene3D" id="3.30.40.10">
    <property type="entry name" value="Zinc/RING finger domain, C3HC4 (zinc finger)"/>
    <property type="match status" value="1"/>
</dbReference>
<evidence type="ECO:0000256" key="2">
    <source>
        <dbReference type="ARBA" id="ARBA00022771"/>
    </source>
</evidence>
<dbReference type="EMBL" id="CAJGYM010000005">
    <property type="protein sequence ID" value="CAD6187035.1"/>
    <property type="molecule type" value="Genomic_DNA"/>
</dbReference>
<dbReference type="SUPFAM" id="SSF57850">
    <property type="entry name" value="RING/U-box"/>
    <property type="match status" value="1"/>
</dbReference>
<feature type="region of interest" description="Disordered" evidence="6">
    <location>
        <begin position="332"/>
        <end position="363"/>
    </location>
</feature>
<keyword evidence="5" id="KW-0175">Coiled coil</keyword>
<protein>
    <recommendedName>
        <fullName evidence="7">RING-type domain-containing protein</fullName>
    </recommendedName>
</protein>
<dbReference type="Pfam" id="PF13920">
    <property type="entry name" value="zf-C3HC4_3"/>
    <property type="match status" value="1"/>
</dbReference>
<dbReference type="PANTHER" id="PTHR12183:SF32">
    <property type="entry name" value="MITOCHONDRIAL E3 UBIQUITIN PROTEIN LIGASE 1"/>
    <property type="match status" value="1"/>
</dbReference>
<evidence type="ECO:0000256" key="6">
    <source>
        <dbReference type="SAM" id="MobiDB-lite"/>
    </source>
</evidence>
<keyword evidence="9" id="KW-1185">Reference proteome</keyword>